<dbReference type="InterPro" id="IPR005227">
    <property type="entry name" value="YqgF"/>
</dbReference>
<evidence type="ECO:0000256" key="4">
    <source>
        <dbReference type="ARBA" id="ARBA00022801"/>
    </source>
</evidence>
<dbReference type="Gene3D" id="3.30.420.140">
    <property type="entry name" value="YqgF/RNase H-like domain"/>
    <property type="match status" value="1"/>
</dbReference>
<dbReference type="InterPro" id="IPR012337">
    <property type="entry name" value="RNaseH-like_sf"/>
</dbReference>
<dbReference type="SUPFAM" id="SSF53098">
    <property type="entry name" value="Ribonuclease H-like"/>
    <property type="match status" value="1"/>
</dbReference>
<proteinExistence type="inferred from homology"/>
<dbReference type="NCBIfam" id="TIGR00250">
    <property type="entry name" value="RNAse_H_YqgF"/>
    <property type="match status" value="1"/>
</dbReference>
<sequence>MQRGRRIAFDYGDARIGVAVSDPDSILASPLTTLASGDRKLERAIAEILAEYEPVAIYVGKPTNMDGSLGIAVDKSTAFCAMLATISSVPIIEIDERLSTVTAAKGLKQSGVSVKDAKKHIDEMAAVAILEFAIAIEKSQS</sequence>
<dbReference type="InterPro" id="IPR037027">
    <property type="entry name" value="YqgF/RNaseH-like_dom_sf"/>
</dbReference>
<dbReference type="GO" id="GO:0005829">
    <property type="term" value="C:cytosol"/>
    <property type="evidence" value="ECO:0007669"/>
    <property type="project" value="TreeGrafter"/>
</dbReference>
<dbReference type="GO" id="GO:0004518">
    <property type="term" value="F:nuclease activity"/>
    <property type="evidence" value="ECO:0007669"/>
    <property type="project" value="UniProtKB-KW"/>
</dbReference>
<evidence type="ECO:0000256" key="1">
    <source>
        <dbReference type="ARBA" id="ARBA00022490"/>
    </source>
</evidence>
<dbReference type="PANTHER" id="PTHR33317:SF4">
    <property type="entry name" value="POLYNUCLEOTIDYL TRANSFERASE, RIBONUCLEASE H-LIKE SUPERFAMILY PROTEIN"/>
    <property type="match status" value="1"/>
</dbReference>
<feature type="domain" description="YqgF/RNase H-like" evidence="5">
    <location>
        <begin position="4"/>
        <end position="103"/>
    </location>
</feature>
<dbReference type="EMBL" id="CAFBLH010000004">
    <property type="protein sequence ID" value="CAB4856982.1"/>
    <property type="molecule type" value="Genomic_DNA"/>
</dbReference>
<dbReference type="SMART" id="SM00732">
    <property type="entry name" value="YqgFc"/>
    <property type="match status" value="1"/>
</dbReference>
<dbReference type="InterPro" id="IPR006641">
    <property type="entry name" value="YqgF/RNaseH-like_dom"/>
</dbReference>
<accession>A0A6J7CF40</accession>
<dbReference type="CDD" id="cd16964">
    <property type="entry name" value="YqgF"/>
    <property type="match status" value="1"/>
</dbReference>
<dbReference type="Pfam" id="PF03652">
    <property type="entry name" value="RuvX"/>
    <property type="match status" value="1"/>
</dbReference>
<evidence type="ECO:0000313" key="6">
    <source>
        <dbReference type="EMBL" id="CAB4856982.1"/>
    </source>
</evidence>
<dbReference type="HAMAP" id="MF_00651">
    <property type="entry name" value="Nuclease_YqgF"/>
    <property type="match status" value="1"/>
</dbReference>
<keyword evidence="2" id="KW-0690">Ribosome biogenesis</keyword>
<dbReference type="GO" id="GO:0000967">
    <property type="term" value="P:rRNA 5'-end processing"/>
    <property type="evidence" value="ECO:0007669"/>
    <property type="project" value="TreeGrafter"/>
</dbReference>
<organism evidence="6">
    <name type="scientific">freshwater metagenome</name>
    <dbReference type="NCBI Taxonomy" id="449393"/>
    <lineage>
        <taxon>unclassified sequences</taxon>
        <taxon>metagenomes</taxon>
        <taxon>ecological metagenomes</taxon>
    </lineage>
</organism>
<name>A0A6J7CF40_9ZZZZ</name>
<evidence type="ECO:0000256" key="3">
    <source>
        <dbReference type="ARBA" id="ARBA00022722"/>
    </source>
</evidence>
<dbReference type="GO" id="GO:0016787">
    <property type="term" value="F:hydrolase activity"/>
    <property type="evidence" value="ECO:0007669"/>
    <property type="project" value="UniProtKB-KW"/>
</dbReference>
<evidence type="ECO:0000256" key="2">
    <source>
        <dbReference type="ARBA" id="ARBA00022517"/>
    </source>
</evidence>
<evidence type="ECO:0000259" key="5">
    <source>
        <dbReference type="SMART" id="SM00732"/>
    </source>
</evidence>
<protein>
    <submittedName>
        <fullName evidence="6">Unannotated protein</fullName>
    </submittedName>
</protein>
<keyword evidence="3" id="KW-0540">Nuclease</keyword>
<dbReference type="AlphaFoldDB" id="A0A6J7CF40"/>
<keyword evidence="1" id="KW-0963">Cytoplasm</keyword>
<keyword evidence="4" id="KW-0378">Hydrolase</keyword>
<reference evidence="6" key="1">
    <citation type="submission" date="2020-05" db="EMBL/GenBank/DDBJ databases">
        <authorList>
            <person name="Chiriac C."/>
            <person name="Salcher M."/>
            <person name="Ghai R."/>
            <person name="Kavagutti S V."/>
        </authorList>
    </citation>
    <scope>NUCLEOTIDE SEQUENCE</scope>
</reference>
<dbReference type="PANTHER" id="PTHR33317">
    <property type="entry name" value="POLYNUCLEOTIDYL TRANSFERASE, RIBONUCLEASE H-LIKE SUPERFAMILY PROTEIN"/>
    <property type="match status" value="1"/>
</dbReference>
<gene>
    <name evidence="6" type="ORF">UFOPK3342_00214</name>
</gene>